<proteinExistence type="predicted"/>
<reference evidence="1" key="1">
    <citation type="journal article" date="2014" name="Front. Microbiol.">
        <title>High frequency of phylogenetically diverse reductive dehalogenase-homologous genes in deep subseafloor sedimentary metagenomes.</title>
        <authorList>
            <person name="Kawai M."/>
            <person name="Futagami T."/>
            <person name="Toyoda A."/>
            <person name="Takaki Y."/>
            <person name="Nishi S."/>
            <person name="Hori S."/>
            <person name="Arai W."/>
            <person name="Tsubouchi T."/>
            <person name="Morono Y."/>
            <person name="Uchiyama I."/>
            <person name="Ito T."/>
            <person name="Fujiyama A."/>
            <person name="Inagaki F."/>
            <person name="Takami H."/>
        </authorList>
    </citation>
    <scope>NUCLEOTIDE SEQUENCE</scope>
    <source>
        <strain evidence="1">Expedition CK06-06</strain>
    </source>
</reference>
<name>X0T397_9ZZZZ</name>
<dbReference type="AlphaFoldDB" id="X0T397"/>
<organism evidence="1">
    <name type="scientific">marine sediment metagenome</name>
    <dbReference type="NCBI Taxonomy" id="412755"/>
    <lineage>
        <taxon>unclassified sequences</taxon>
        <taxon>metagenomes</taxon>
        <taxon>ecological metagenomes</taxon>
    </lineage>
</organism>
<dbReference type="EMBL" id="BARS01012542">
    <property type="protein sequence ID" value="GAF87719.1"/>
    <property type="molecule type" value="Genomic_DNA"/>
</dbReference>
<sequence>MGKTSEEILKELREKILARRRYIEGNKDGKDYEKILKKNKKQSALRYSQKKFEQKIKDLVEKPQSKIDTFLEDDK</sequence>
<protein>
    <submittedName>
        <fullName evidence="1">Uncharacterized protein</fullName>
    </submittedName>
</protein>
<comment type="caution">
    <text evidence="1">The sequence shown here is derived from an EMBL/GenBank/DDBJ whole genome shotgun (WGS) entry which is preliminary data.</text>
</comment>
<evidence type="ECO:0000313" key="1">
    <source>
        <dbReference type="EMBL" id="GAF87719.1"/>
    </source>
</evidence>
<accession>X0T397</accession>
<gene>
    <name evidence="1" type="ORF">S01H1_22285</name>
</gene>